<dbReference type="Proteomes" id="UP000030645">
    <property type="component" value="Unassembled WGS sequence"/>
</dbReference>
<organism evidence="1 2">
    <name type="scientific">Morus notabilis</name>
    <dbReference type="NCBI Taxonomy" id="981085"/>
    <lineage>
        <taxon>Eukaryota</taxon>
        <taxon>Viridiplantae</taxon>
        <taxon>Streptophyta</taxon>
        <taxon>Embryophyta</taxon>
        <taxon>Tracheophyta</taxon>
        <taxon>Spermatophyta</taxon>
        <taxon>Magnoliopsida</taxon>
        <taxon>eudicotyledons</taxon>
        <taxon>Gunneridae</taxon>
        <taxon>Pentapetalae</taxon>
        <taxon>rosids</taxon>
        <taxon>fabids</taxon>
        <taxon>Rosales</taxon>
        <taxon>Moraceae</taxon>
        <taxon>Moreae</taxon>
        <taxon>Morus</taxon>
    </lineage>
</organism>
<reference evidence="2" key="1">
    <citation type="submission" date="2013-01" db="EMBL/GenBank/DDBJ databases">
        <title>Draft Genome Sequence of a Mulberry Tree, Morus notabilis C.K. Schneid.</title>
        <authorList>
            <person name="He N."/>
            <person name="Zhao S."/>
        </authorList>
    </citation>
    <scope>NUCLEOTIDE SEQUENCE</scope>
</reference>
<name>W9R1P1_9ROSA</name>
<evidence type="ECO:0000313" key="2">
    <source>
        <dbReference type="Proteomes" id="UP000030645"/>
    </source>
</evidence>
<dbReference type="EMBL" id="KE344051">
    <property type="protein sequence ID" value="EXB51689.1"/>
    <property type="molecule type" value="Genomic_DNA"/>
</dbReference>
<proteinExistence type="predicted"/>
<protein>
    <submittedName>
        <fullName evidence="1">Uncharacterized protein</fullName>
    </submittedName>
</protein>
<keyword evidence="2" id="KW-1185">Reference proteome</keyword>
<sequence>MDKSLYVEFTPSSDQLADIMTKPLPSARFLALRTKLTVVHHPSGRREEVLERGKRSNEKGVTMKSVGQSLWKMIQRKGFLIPFVQWLGHRLFMSKKRVRIP</sequence>
<gene>
    <name evidence="1" type="ORF">L484_018919</name>
</gene>
<dbReference type="AlphaFoldDB" id="W9R1P1"/>
<accession>W9R1P1</accession>
<evidence type="ECO:0000313" key="1">
    <source>
        <dbReference type="EMBL" id="EXB51689.1"/>
    </source>
</evidence>